<comment type="caution">
    <text evidence="1">The sequence shown here is derived from an EMBL/GenBank/DDBJ whole genome shotgun (WGS) entry which is preliminary data.</text>
</comment>
<name>A0A080N2F1_9BIFI</name>
<gene>
    <name evidence="1" type="ORF">BBOMB_0315</name>
</gene>
<evidence type="ECO:0000313" key="1">
    <source>
        <dbReference type="EMBL" id="KFF30986.1"/>
    </source>
</evidence>
<evidence type="ECO:0000313" key="2">
    <source>
        <dbReference type="Proteomes" id="UP000028730"/>
    </source>
</evidence>
<accession>A0A080N2F1</accession>
<dbReference type="Proteomes" id="UP000028730">
    <property type="component" value="Unassembled WGS sequence"/>
</dbReference>
<dbReference type="AlphaFoldDB" id="A0A080N2F1"/>
<dbReference type="EMBL" id="ATLK01000001">
    <property type="protein sequence ID" value="KFF30986.1"/>
    <property type="molecule type" value="Genomic_DNA"/>
</dbReference>
<protein>
    <submittedName>
        <fullName evidence="1">Uncharacterized protein</fullName>
    </submittedName>
</protein>
<keyword evidence="2" id="KW-1185">Reference proteome</keyword>
<sequence length="76" mass="8797">MLYPLSYPGNILYSTRCEDRATPRTAKLCHCGYHGFEAENRYNRSHRHVNRYETSTGEYNHRNPCVDCQNSSEGAP</sequence>
<organism evidence="1 2">
    <name type="scientific">Bifidobacterium bombi DSM 19703</name>
    <dbReference type="NCBI Taxonomy" id="1341695"/>
    <lineage>
        <taxon>Bacteria</taxon>
        <taxon>Bacillati</taxon>
        <taxon>Actinomycetota</taxon>
        <taxon>Actinomycetes</taxon>
        <taxon>Bifidobacteriales</taxon>
        <taxon>Bifidobacteriaceae</taxon>
        <taxon>Bifidobacterium</taxon>
    </lineage>
</organism>
<dbReference type="STRING" id="1341695.BBOMB_0315"/>
<reference evidence="1 2" key="1">
    <citation type="journal article" date="2014" name="Appl. Environ. Microbiol.">
        <title>Genomic encyclopedia of type strains of the genus Bifidobacterium.</title>
        <authorList>
            <person name="Milani C."/>
            <person name="Lugli G.A."/>
            <person name="Duranti S."/>
            <person name="Turroni F."/>
            <person name="Bottacini F."/>
            <person name="Mangifesta M."/>
            <person name="Sanchez B."/>
            <person name="Viappiani A."/>
            <person name="Mancabelli L."/>
            <person name="Taminiau B."/>
            <person name="Delcenserie V."/>
            <person name="Barrangou R."/>
            <person name="Margolles A."/>
            <person name="van Sinderen D."/>
            <person name="Ventura M."/>
        </authorList>
    </citation>
    <scope>NUCLEOTIDE SEQUENCE [LARGE SCALE GENOMIC DNA]</scope>
    <source>
        <strain evidence="1 2">DSM 19703</strain>
    </source>
</reference>
<proteinExistence type="predicted"/>